<protein>
    <submittedName>
        <fullName evidence="2">Uncharacterized protein</fullName>
    </submittedName>
</protein>
<evidence type="ECO:0000313" key="1">
    <source>
        <dbReference type="EMBL" id="CAF5074137.1"/>
    </source>
</evidence>
<reference evidence="2" key="1">
    <citation type="submission" date="2021-02" db="EMBL/GenBank/DDBJ databases">
        <authorList>
            <person name="Nowell W R."/>
        </authorList>
    </citation>
    <scope>NUCLEOTIDE SEQUENCE</scope>
</reference>
<feature type="non-terminal residue" evidence="2">
    <location>
        <position position="29"/>
    </location>
</feature>
<gene>
    <name evidence="1" type="ORF">QYT958_LOCUS43472</name>
    <name evidence="2" type="ORF">QYT958_LOCUS43480</name>
</gene>
<accession>A0A822DMA4</accession>
<name>A0A822DMA4_9BILA</name>
<sequence>MGLVKHGPLPGEDEPLHAYITGSSVEIVA</sequence>
<dbReference type="EMBL" id="CAJOBR010061900">
    <property type="protein sequence ID" value="CAF5074294.1"/>
    <property type="molecule type" value="Genomic_DNA"/>
</dbReference>
<comment type="caution">
    <text evidence="2">The sequence shown here is derived from an EMBL/GenBank/DDBJ whole genome shotgun (WGS) entry which is preliminary data.</text>
</comment>
<organism evidence="2 3">
    <name type="scientific">Rotaria socialis</name>
    <dbReference type="NCBI Taxonomy" id="392032"/>
    <lineage>
        <taxon>Eukaryota</taxon>
        <taxon>Metazoa</taxon>
        <taxon>Spiralia</taxon>
        <taxon>Gnathifera</taxon>
        <taxon>Rotifera</taxon>
        <taxon>Eurotatoria</taxon>
        <taxon>Bdelloidea</taxon>
        <taxon>Philodinida</taxon>
        <taxon>Philodinidae</taxon>
        <taxon>Rotaria</taxon>
    </lineage>
</organism>
<evidence type="ECO:0000313" key="2">
    <source>
        <dbReference type="EMBL" id="CAF5074294.1"/>
    </source>
</evidence>
<dbReference type="EMBL" id="CAJOBR010061820">
    <property type="protein sequence ID" value="CAF5074137.1"/>
    <property type="molecule type" value="Genomic_DNA"/>
</dbReference>
<dbReference type="AlphaFoldDB" id="A0A822DMA4"/>
<proteinExistence type="predicted"/>
<dbReference type="Proteomes" id="UP000663848">
    <property type="component" value="Unassembled WGS sequence"/>
</dbReference>
<evidence type="ECO:0000313" key="3">
    <source>
        <dbReference type="Proteomes" id="UP000663848"/>
    </source>
</evidence>